<dbReference type="GO" id="GO:0006952">
    <property type="term" value="P:defense response"/>
    <property type="evidence" value="ECO:0007669"/>
    <property type="project" value="InterPro"/>
</dbReference>
<comment type="caution">
    <text evidence="4">The sequence shown here is derived from an EMBL/GenBank/DDBJ whole genome shotgun (WGS) entry which is preliminary data.</text>
</comment>
<evidence type="ECO:0000256" key="1">
    <source>
        <dbReference type="ARBA" id="ARBA00007085"/>
    </source>
</evidence>
<evidence type="ECO:0000313" key="5">
    <source>
        <dbReference type="Proteomes" id="UP000605846"/>
    </source>
</evidence>
<proteinExistence type="inferred from homology"/>
<evidence type="ECO:0000256" key="2">
    <source>
        <dbReference type="ARBA" id="ARBA00023157"/>
    </source>
</evidence>
<name>A0A8H7BNA6_9FUNG</name>
<reference evidence="4" key="1">
    <citation type="submission" date="2020-01" db="EMBL/GenBank/DDBJ databases">
        <title>Genome Sequencing of Three Apophysomyces-Like Fungal Strains Confirms a Novel Fungal Genus in the Mucoromycota with divergent Burkholderia-like Endosymbiotic Bacteria.</title>
        <authorList>
            <person name="Stajich J.E."/>
            <person name="Macias A.M."/>
            <person name="Carter-House D."/>
            <person name="Lovett B."/>
            <person name="Kasson L.R."/>
            <person name="Berry K."/>
            <person name="Grigoriev I."/>
            <person name="Chang Y."/>
            <person name="Spatafora J."/>
            <person name="Kasson M.T."/>
        </authorList>
    </citation>
    <scope>NUCLEOTIDE SEQUENCE</scope>
    <source>
        <strain evidence="4">NRRL A-21654</strain>
    </source>
</reference>
<evidence type="ECO:0000259" key="3">
    <source>
        <dbReference type="PROSITE" id="PS51378"/>
    </source>
</evidence>
<comment type="similarity">
    <text evidence="1">Belongs to the invertebrate defensin family.</text>
</comment>
<dbReference type="CDD" id="cd21806">
    <property type="entry name" value="DEFL_defensin-like"/>
    <property type="match status" value="1"/>
</dbReference>
<dbReference type="PROSITE" id="PS51378">
    <property type="entry name" value="INVERT_DEFENSINS"/>
    <property type="match status" value="1"/>
</dbReference>
<dbReference type="InterPro" id="IPR001542">
    <property type="entry name" value="Defensin_invertebrate/fungal"/>
</dbReference>
<dbReference type="Gene3D" id="3.30.30.10">
    <property type="entry name" value="Knottin, scorpion toxin-like"/>
    <property type="match status" value="1"/>
</dbReference>
<accession>A0A8H7BNA6</accession>
<dbReference type="AlphaFoldDB" id="A0A8H7BNA6"/>
<feature type="domain" description="Invertebrate defensins family profile" evidence="3">
    <location>
        <begin position="75"/>
        <end position="111"/>
    </location>
</feature>
<dbReference type="InterPro" id="IPR036574">
    <property type="entry name" value="Scorpion_toxin-like_sf"/>
</dbReference>
<dbReference type="SUPFAM" id="SSF57095">
    <property type="entry name" value="Scorpion toxin-like"/>
    <property type="match status" value="1"/>
</dbReference>
<protein>
    <recommendedName>
        <fullName evidence="3">Invertebrate defensins family profile domain-containing protein</fullName>
    </recommendedName>
</protein>
<gene>
    <name evidence="4" type="ORF">EC973_002133</name>
</gene>
<sequence>MVHAGVIQDPTYPIPAISLDQGDHTLKVVNPNPPCIDKVNMGADASVSHTGNAKLNKEHEVLEMMKESNIEGLEKFTCDVLQVGNTACALRCIITGKIGGYCKKGACHCRHRDDDDDDDDD</sequence>
<dbReference type="EMBL" id="JABAYA010000157">
    <property type="protein sequence ID" value="KAF7723287.1"/>
    <property type="molecule type" value="Genomic_DNA"/>
</dbReference>
<keyword evidence="5" id="KW-1185">Reference proteome</keyword>
<keyword evidence="2" id="KW-1015">Disulfide bond</keyword>
<evidence type="ECO:0000313" key="4">
    <source>
        <dbReference type="EMBL" id="KAF7723287.1"/>
    </source>
</evidence>
<dbReference type="Pfam" id="PF01097">
    <property type="entry name" value="Defensin_2"/>
    <property type="match status" value="1"/>
</dbReference>
<organism evidence="4 5">
    <name type="scientific">Apophysomyces ossiformis</name>
    <dbReference type="NCBI Taxonomy" id="679940"/>
    <lineage>
        <taxon>Eukaryota</taxon>
        <taxon>Fungi</taxon>
        <taxon>Fungi incertae sedis</taxon>
        <taxon>Mucoromycota</taxon>
        <taxon>Mucoromycotina</taxon>
        <taxon>Mucoromycetes</taxon>
        <taxon>Mucorales</taxon>
        <taxon>Mucorineae</taxon>
        <taxon>Mucoraceae</taxon>
        <taxon>Apophysomyces</taxon>
    </lineage>
</organism>
<dbReference type="Proteomes" id="UP000605846">
    <property type="component" value="Unassembled WGS sequence"/>
</dbReference>
<dbReference type="OrthoDB" id="10038290at2759"/>